<evidence type="ECO:0000256" key="1">
    <source>
        <dbReference type="ARBA" id="ARBA00007637"/>
    </source>
</evidence>
<dbReference type="PANTHER" id="PTHR43000">
    <property type="entry name" value="DTDP-D-GLUCOSE 4,6-DEHYDRATASE-RELATED"/>
    <property type="match status" value="1"/>
</dbReference>
<reference evidence="3 4" key="1">
    <citation type="journal article" date="2012" name="J. Bacteriol.">
        <title>Draft Genome Sequence of an Ammonia-Oxidizing Archaeon, "Candidatus Nitrosopumilus sediminis" AR2, from Svalbard in the Arctic Circle.</title>
        <authorList>
            <person name="Park S.J."/>
            <person name="Kim J.G."/>
            <person name="Jung M.Y."/>
            <person name="Kim S.J."/>
            <person name="Cha I.T."/>
            <person name="Ghai R."/>
            <person name="Martin-Cuadrado A.B."/>
            <person name="Rodriguez-Valera F."/>
            <person name="Rhee S.K."/>
        </authorList>
    </citation>
    <scope>NUCLEOTIDE SEQUENCE [LARGE SCALE GENOMIC DNA]</scope>
    <source>
        <strain evidence="3 4">AR2</strain>
    </source>
</reference>
<dbReference type="PATRIC" id="fig|1229909.8.peg.2178"/>
<dbReference type="eggNOG" id="arCOG01369">
    <property type="taxonomic scope" value="Archaea"/>
</dbReference>
<protein>
    <submittedName>
        <fullName evidence="3">NAD-dependent epimerase/dehydratase</fullName>
    </submittedName>
</protein>
<dbReference type="CDD" id="cd08946">
    <property type="entry name" value="SDR_e"/>
    <property type="match status" value="1"/>
</dbReference>
<dbReference type="AlphaFoldDB" id="K0BFE6"/>
<dbReference type="Proteomes" id="UP000006100">
    <property type="component" value="Chromosome"/>
</dbReference>
<dbReference type="InterPro" id="IPR001509">
    <property type="entry name" value="Epimerase_deHydtase"/>
</dbReference>
<accession>K0BFE6</accession>
<dbReference type="Pfam" id="PF01370">
    <property type="entry name" value="Epimerase"/>
    <property type="match status" value="1"/>
</dbReference>
<sequence length="264" mass="29674">MGSKGFIGSHFVKYFKTQNIEFSAPDIRTDTEIFSKPLGNIIYAIGVSNFVEKPLEAIDAHVCILKKILEKCNFDSLLYISSGRIYYNSLSTVEDEKVTIDPSNPNDLYNISKIMGESLCLSTNRKNVRVVRPSNVLGIGAPSNLFVPSIIKDAIKQNKIILHSTLESKKDYIFIDDVIDLIIKIIQNGKSRIYNVASGYNIKSQDIINKIVEITNCSIEISNDAKEFSSGQINIDKIKNEFDFIPTKVTDKIEDLIKFYQNSG</sequence>
<name>K0BFE6_9ARCH</name>
<comment type="similarity">
    <text evidence="1">Belongs to the NAD(P)-dependent epimerase/dehydratase family.</text>
</comment>
<dbReference type="EMBL" id="CP003843">
    <property type="protein sequence ID" value="AFS83787.1"/>
    <property type="molecule type" value="Genomic_DNA"/>
</dbReference>
<dbReference type="Gene3D" id="3.40.50.720">
    <property type="entry name" value="NAD(P)-binding Rossmann-like Domain"/>
    <property type="match status" value="1"/>
</dbReference>
<organism evidence="3 4">
    <name type="scientific">Candidatus Nitrosopumilus sediminis</name>
    <dbReference type="NCBI Taxonomy" id="1229909"/>
    <lineage>
        <taxon>Archaea</taxon>
        <taxon>Nitrososphaerota</taxon>
        <taxon>Nitrososphaeria</taxon>
        <taxon>Nitrosopumilales</taxon>
        <taxon>Nitrosopumilaceae</taxon>
        <taxon>Nitrosopumilus</taxon>
    </lineage>
</organism>
<evidence type="ECO:0000313" key="4">
    <source>
        <dbReference type="Proteomes" id="UP000006100"/>
    </source>
</evidence>
<dbReference type="SUPFAM" id="SSF51735">
    <property type="entry name" value="NAD(P)-binding Rossmann-fold domains"/>
    <property type="match status" value="1"/>
</dbReference>
<dbReference type="HOGENOM" id="CLU_088921_0_0_2"/>
<feature type="domain" description="NAD-dependent epimerase/dehydratase" evidence="2">
    <location>
        <begin position="2"/>
        <end position="197"/>
    </location>
</feature>
<dbReference type="InterPro" id="IPR036291">
    <property type="entry name" value="NAD(P)-bd_dom_sf"/>
</dbReference>
<evidence type="ECO:0000313" key="3">
    <source>
        <dbReference type="EMBL" id="AFS83787.1"/>
    </source>
</evidence>
<gene>
    <name evidence="3" type="ORF">NSED_10005</name>
</gene>
<dbReference type="KEGG" id="nir:NSED_10005"/>
<evidence type="ECO:0000259" key="2">
    <source>
        <dbReference type="Pfam" id="PF01370"/>
    </source>
</evidence>
<proteinExistence type="inferred from homology"/>
<dbReference type="STRING" id="1229909.NSED_10005"/>
<keyword evidence="4" id="KW-1185">Reference proteome</keyword>